<keyword evidence="8" id="KW-0032">Aminotransferase</keyword>
<comment type="similarity">
    <text evidence="1">In the C-terminal section; belongs to the anthranilate synthase component I family.</text>
</comment>
<dbReference type="SUPFAM" id="SSF52317">
    <property type="entry name" value="Class I glutamine amidotransferase-like"/>
    <property type="match status" value="1"/>
</dbReference>
<dbReference type="Pfam" id="PF00117">
    <property type="entry name" value="GATase"/>
    <property type="match status" value="1"/>
</dbReference>
<dbReference type="InterPro" id="IPR015890">
    <property type="entry name" value="Chorismate_C"/>
</dbReference>
<evidence type="ECO:0000313" key="8">
    <source>
        <dbReference type="EMBL" id="MFC4854083.1"/>
    </source>
</evidence>
<dbReference type="SUPFAM" id="SSF56322">
    <property type="entry name" value="ADC synthase"/>
    <property type="match status" value="1"/>
</dbReference>
<dbReference type="InterPro" id="IPR005801">
    <property type="entry name" value="ADC_synthase"/>
</dbReference>
<evidence type="ECO:0000313" key="9">
    <source>
        <dbReference type="Proteomes" id="UP001595859"/>
    </source>
</evidence>
<feature type="domain" description="Chorismate-utilising enzyme C-terminal" evidence="6">
    <location>
        <begin position="428"/>
        <end position="682"/>
    </location>
</feature>
<dbReference type="Proteomes" id="UP001595859">
    <property type="component" value="Unassembled WGS sequence"/>
</dbReference>
<dbReference type="EMBL" id="JBHSIS010000006">
    <property type="protein sequence ID" value="MFC4854083.1"/>
    <property type="molecule type" value="Genomic_DNA"/>
</dbReference>
<accession>A0ABV9RZG0</accession>
<dbReference type="RefSeq" id="WP_378056037.1">
    <property type="nucleotide sequence ID" value="NZ_JBHSIS010000006.1"/>
</dbReference>
<dbReference type="PANTHER" id="PTHR11236:SF18">
    <property type="entry name" value="AMINODEOXYCHORISMATE SYNTHASE"/>
    <property type="match status" value="1"/>
</dbReference>
<dbReference type="InterPro" id="IPR006221">
    <property type="entry name" value="TrpG/PapA_dom"/>
</dbReference>
<dbReference type="InterPro" id="IPR019999">
    <property type="entry name" value="Anth_synth_I-like"/>
</dbReference>
<dbReference type="Gene3D" id="3.40.50.880">
    <property type="match status" value="1"/>
</dbReference>
<evidence type="ECO:0000259" key="7">
    <source>
        <dbReference type="Pfam" id="PF04715"/>
    </source>
</evidence>
<proteinExistence type="inferred from homology"/>
<dbReference type="InterPro" id="IPR006805">
    <property type="entry name" value="Anth_synth_I_N"/>
</dbReference>
<gene>
    <name evidence="8" type="primary">pabB</name>
    <name evidence="8" type="ORF">ACFPCV_11275</name>
</gene>
<dbReference type="PRINTS" id="PR00097">
    <property type="entry name" value="ANTSNTHASEII"/>
</dbReference>
<dbReference type="PANTHER" id="PTHR11236">
    <property type="entry name" value="AMINOBENZOATE/ANTHRANILATE SYNTHASE"/>
    <property type="match status" value="1"/>
</dbReference>
<dbReference type="InterPro" id="IPR005802">
    <property type="entry name" value="ADC_synth_comp_1"/>
</dbReference>
<name>A0ABV9RZG0_9PSEU</name>
<dbReference type="InterPro" id="IPR017926">
    <property type="entry name" value="GATASE"/>
</dbReference>
<dbReference type="PRINTS" id="PR00096">
    <property type="entry name" value="GATASE"/>
</dbReference>
<dbReference type="NCBIfam" id="TIGR00553">
    <property type="entry name" value="pabB"/>
    <property type="match status" value="1"/>
</dbReference>
<evidence type="ECO:0000259" key="5">
    <source>
        <dbReference type="Pfam" id="PF00117"/>
    </source>
</evidence>
<comment type="caution">
    <text evidence="8">The sequence shown here is derived from an EMBL/GenBank/DDBJ whole genome shotgun (WGS) entry which is preliminary data.</text>
</comment>
<dbReference type="Pfam" id="PF04715">
    <property type="entry name" value="Anth_synt_I_N"/>
    <property type="match status" value="1"/>
</dbReference>
<dbReference type="NCBIfam" id="TIGR00566">
    <property type="entry name" value="trpG_papA"/>
    <property type="match status" value="1"/>
</dbReference>
<evidence type="ECO:0000256" key="1">
    <source>
        <dbReference type="ARBA" id="ARBA00005970"/>
    </source>
</evidence>
<dbReference type="EC" id="2.6.1.85" evidence="2"/>
<evidence type="ECO:0000256" key="3">
    <source>
        <dbReference type="ARBA" id="ARBA00022679"/>
    </source>
</evidence>
<dbReference type="Pfam" id="PF00425">
    <property type="entry name" value="Chorismate_bind"/>
    <property type="match status" value="1"/>
</dbReference>
<dbReference type="GO" id="GO:0046820">
    <property type="term" value="F:4-amino-4-deoxychorismate synthase activity"/>
    <property type="evidence" value="ECO:0007669"/>
    <property type="project" value="UniProtKB-EC"/>
</dbReference>
<organism evidence="8 9">
    <name type="scientific">Actinophytocola glycyrrhizae</name>
    <dbReference type="NCBI Taxonomy" id="2044873"/>
    <lineage>
        <taxon>Bacteria</taxon>
        <taxon>Bacillati</taxon>
        <taxon>Actinomycetota</taxon>
        <taxon>Actinomycetes</taxon>
        <taxon>Pseudonocardiales</taxon>
        <taxon>Pseudonocardiaceae</taxon>
    </lineage>
</organism>
<evidence type="ECO:0000256" key="2">
    <source>
        <dbReference type="ARBA" id="ARBA00013139"/>
    </source>
</evidence>
<dbReference type="Gene3D" id="3.60.120.10">
    <property type="entry name" value="Anthranilate synthase"/>
    <property type="match status" value="1"/>
</dbReference>
<reference evidence="9" key="1">
    <citation type="journal article" date="2019" name="Int. J. Syst. Evol. Microbiol.">
        <title>The Global Catalogue of Microorganisms (GCM) 10K type strain sequencing project: providing services to taxonomists for standard genome sequencing and annotation.</title>
        <authorList>
            <consortium name="The Broad Institute Genomics Platform"/>
            <consortium name="The Broad Institute Genome Sequencing Center for Infectious Disease"/>
            <person name="Wu L."/>
            <person name="Ma J."/>
        </authorList>
    </citation>
    <scope>NUCLEOTIDE SEQUENCE [LARGE SCALE GENOMIC DNA]</scope>
    <source>
        <strain evidence="9">ZS-22-S1</strain>
    </source>
</reference>
<keyword evidence="9" id="KW-1185">Reference proteome</keyword>
<protein>
    <recommendedName>
        <fullName evidence="2">aminodeoxychorismate synthase</fullName>
        <ecNumber evidence="2">2.6.1.85</ecNumber>
    </recommendedName>
</protein>
<keyword evidence="4" id="KW-0315">Glutamine amidotransferase</keyword>
<sequence>MRTLIIDNYDSFTYNLCHQVGAVTGVAPTVVRNDEHVDLGGFTHVIVSPGPGRPERAADFGICGDVIATTHLPLLGVCLGHQGICHVHGGAVGPAPRVRHGETSAVHHDGTGLFAGLPTPFTAVRYHSLAVTRLPDVLEPVATSDDGVLMAVRHRERPQWGVQFHPESIRTEHGHRLIANFLAQQGKRPSVTVRTRRPGSVIRHRRVHTAASAETVFDTLYSGADHAFWLDSADSADGGASGGRFSVLGDASGPLARVATADVTTGTVTIRRADQPDEVTHSGFLDWLAADLARRPVTPPDVPFDFALGWVGYLGYELKAECGAESAHRSPHPDAAMIFADRAVVFDHRQGEVHLLTLNDDSWLDDTEKILAALPQDSSETPTQSRGRPAVPVYRQGVTEAGVHGSAVDNSPCCGQLELSPLRARHDRAHYLDLIAACQREIVAGETYEVCLTNQLTADGKLDPWPAYRRLRRANPEPFSALLRFGELSVLSVSPERFLRITPDGVALSEPIKGTRPRGATPEQDAALRLELGAAAKDRAENLMIVDLVRNDLGSVAALDGVTVERLFAVETHPTVHQLVSTVRATLAPGRGAVDAVRAVFPGGSMTGAPKLRTMAIIDRLEGGPRGVYSGALGYFSLSGAADLGMVIRTIVAGADHVSYGVGGAVIALSTPEDEVAETVVKAAPLLRLLDQDFPGEGDP</sequence>
<feature type="domain" description="Glutamine amidotransferase" evidence="5">
    <location>
        <begin position="4"/>
        <end position="183"/>
    </location>
</feature>
<dbReference type="InterPro" id="IPR029062">
    <property type="entry name" value="Class_I_gatase-like"/>
</dbReference>
<dbReference type="CDD" id="cd01743">
    <property type="entry name" value="GATase1_Anthranilate_Synthase"/>
    <property type="match status" value="1"/>
</dbReference>
<evidence type="ECO:0000259" key="6">
    <source>
        <dbReference type="Pfam" id="PF00425"/>
    </source>
</evidence>
<keyword evidence="3 8" id="KW-0808">Transferase</keyword>
<dbReference type="PROSITE" id="PS51273">
    <property type="entry name" value="GATASE_TYPE_1"/>
    <property type="match status" value="1"/>
</dbReference>
<evidence type="ECO:0000256" key="4">
    <source>
        <dbReference type="ARBA" id="ARBA00022962"/>
    </source>
</evidence>
<feature type="domain" description="Anthranilate synthase component I N-terminal" evidence="7">
    <location>
        <begin position="214"/>
        <end position="355"/>
    </location>
</feature>